<dbReference type="Pfam" id="PF05067">
    <property type="entry name" value="Mn_catalase"/>
    <property type="match status" value="2"/>
</dbReference>
<dbReference type="HOGENOM" id="CLU_057467_0_1_9"/>
<dbReference type="InterPro" id="IPR009078">
    <property type="entry name" value="Ferritin-like_SF"/>
</dbReference>
<keyword evidence="2" id="KW-0479">Metal-binding</keyword>
<dbReference type="STRING" id="871968.DESME_04515"/>
<dbReference type="KEGG" id="dmt:DESME_04515"/>
<protein>
    <submittedName>
        <fullName evidence="3">Mn-containing catalase</fullName>
    </submittedName>
</protein>
<dbReference type="EMBL" id="CP007032">
    <property type="protein sequence ID" value="AHF06402.1"/>
    <property type="molecule type" value="Genomic_DNA"/>
</dbReference>
<feature type="binding site" evidence="2">
    <location>
        <position position="149"/>
    </location>
    <ligand>
        <name>Mn(2+)</name>
        <dbReference type="ChEBI" id="CHEBI:29035"/>
        <label>1</label>
    </ligand>
</feature>
<feature type="binding site" evidence="2">
    <location>
        <position position="35"/>
    </location>
    <ligand>
        <name>Mn(2+)</name>
        <dbReference type="ChEBI" id="CHEBI:29035"/>
        <label>1</label>
    </ligand>
</feature>
<name>W0E6L2_9FIRM</name>
<dbReference type="Proteomes" id="UP000010847">
    <property type="component" value="Chromosome"/>
</dbReference>
<sequence length="184" mass="21629">MYNYRKRFFYPIHVARPDPEFAQILLEHYAGRDGELSQITQYLSHQANISDRFVRELYGLIIAEELAHLEILSTLIHKLGGELGYYVNNRGEPWKLEYIEQGTDPLQLLKIDIDLELSSRSLYEKSVEKTKDPGIRKILHFIGRREEIHQSLLVRSRKLMIEGACNGQYNQLIYDYKMSLQVLE</sequence>
<evidence type="ECO:0000313" key="4">
    <source>
        <dbReference type="Proteomes" id="UP000010847"/>
    </source>
</evidence>
<dbReference type="eggNOG" id="COG3546">
    <property type="taxonomic scope" value="Bacteria"/>
</dbReference>
<dbReference type="RefSeq" id="WP_006715083.1">
    <property type="nucleotide sequence ID" value="NZ_CP007032.1"/>
</dbReference>
<proteinExistence type="inferred from homology"/>
<organism evidence="3 4">
    <name type="scientific">Desulfitobacterium metallireducens DSM 15288</name>
    <dbReference type="NCBI Taxonomy" id="871968"/>
    <lineage>
        <taxon>Bacteria</taxon>
        <taxon>Bacillati</taxon>
        <taxon>Bacillota</taxon>
        <taxon>Clostridia</taxon>
        <taxon>Eubacteriales</taxon>
        <taxon>Desulfitobacteriaceae</taxon>
        <taxon>Desulfitobacterium</taxon>
    </lineage>
</organism>
<dbReference type="OrthoDB" id="9800585at2"/>
<keyword evidence="2" id="KW-0464">Manganese</keyword>
<dbReference type="InterPro" id="IPR007760">
    <property type="entry name" value="Mn_catalase"/>
</dbReference>
<dbReference type="AlphaFoldDB" id="W0E6L2"/>
<evidence type="ECO:0000256" key="1">
    <source>
        <dbReference type="ARBA" id="ARBA00007644"/>
    </source>
</evidence>
<gene>
    <name evidence="3" type="ORF">DESME_04515</name>
</gene>
<keyword evidence="4" id="KW-1185">Reference proteome</keyword>
<dbReference type="GO" id="GO:0046872">
    <property type="term" value="F:metal ion binding"/>
    <property type="evidence" value="ECO:0007669"/>
    <property type="project" value="UniProtKB-KW"/>
</dbReference>
<comment type="similarity">
    <text evidence="1">Belongs to the manganese catalase family.</text>
</comment>
<reference evidence="3 4" key="1">
    <citation type="submission" date="2013-12" db="EMBL/GenBank/DDBJ databases">
        <authorList>
            <consortium name="DOE Joint Genome Institute"/>
            <person name="Smidt H."/>
            <person name="Huntemann M."/>
            <person name="Han J."/>
            <person name="Chen A."/>
            <person name="Kyrpides N."/>
            <person name="Mavromatis K."/>
            <person name="Markowitz V."/>
            <person name="Palaniappan K."/>
            <person name="Ivanova N."/>
            <person name="Schaumberg A."/>
            <person name="Pati A."/>
            <person name="Liolios K."/>
            <person name="Nordberg H.P."/>
            <person name="Cantor M.N."/>
            <person name="Hua S.X."/>
            <person name="Woyke T."/>
        </authorList>
    </citation>
    <scope>NUCLEOTIDE SEQUENCE [LARGE SCALE GENOMIC DNA]</scope>
    <source>
        <strain evidence="4">DSM 15288</strain>
    </source>
</reference>
<comment type="cofactor">
    <cofactor evidence="2">
        <name>Mn(2+)</name>
        <dbReference type="ChEBI" id="CHEBI:29035"/>
    </cofactor>
    <text evidence="2">Binds 2 manganese ions per subunit.</text>
</comment>
<feature type="binding site" evidence="2">
    <location>
        <position position="65"/>
    </location>
    <ligand>
        <name>Mn(2+)</name>
        <dbReference type="ChEBI" id="CHEBI:29035"/>
        <label>1</label>
    </ligand>
</feature>
<dbReference type="InterPro" id="IPR012347">
    <property type="entry name" value="Ferritin-like"/>
</dbReference>
<dbReference type="SUPFAM" id="SSF47240">
    <property type="entry name" value="Ferritin-like"/>
    <property type="match status" value="1"/>
</dbReference>
<accession>W0E6L2</accession>
<feature type="binding site" evidence="2">
    <location>
        <position position="116"/>
    </location>
    <ligand>
        <name>Mn(2+)</name>
        <dbReference type="ChEBI" id="CHEBI:29035"/>
        <label>1</label>
    </ligand>
</feature>
<feature type="binding site" evidence="2">
    <location>
        <position position="68"/>
    </location>
    <ligand>
        <name>Mn(2+)</name>
        <dbReference type="ChEBI" id="CHEBI:29035"/>
        <label>1</label>
    </ligand>
</feature>
<evidence type="ECO:0000313" key="3">
    <source>
        <dbReference type="EMBL" id="AHF06402.1"/>
    </source>
</evidence>
<dbReference type="Gene3D" id="1.20.1260.10">
    <property type="match status" value="2"/>
</dbReference>
<evidence type="ECO:0000256" key="2">
    <source>
        <dbReference type="PIRSR" id="PIRSR607760-1"/>
    </source>
</evidence>